<evidence type="ECO:0000259" key="4">
    <source>
        <dbReference type="PROSITE" id="PS50110"/>
    </source>
</evidence>
<feature type="compositionally biased region" description="Polar residues" evidence="3">
    <location>
        <begin position="132"/>
        <end position="150"/>
    </location>
</feature>
<accession>A0A1N7RLD8</accession>
<dbReference type="RefSeq" id="WP_087732528.1">
    <property type="nucleotide sequence ID" value="NZ_CYGY02000007.1"/>
</dbReference>
<comment type="caution">
    <text evidence="5">The sequence shown here is derived from an EMBL/GenBank/DDBJ whole genome shotgun (WGS) entry which is preliminary data.</text>
</comment>
<dbReference type="SUPFAM" id="SSF52172">
    <property type="entry name" value="CheY-like"/>
    <property type="match status" value="1"/>
</dbReference>
<organism evidence="5 6">
    <name type="scientific">Paraburkholderia piptadeniae</name>
    <dbReference type="NCBI Taxonomy" id="1701573"/>
    <lineage>
        <taxon>Bacteria</taxon>
        <taxon>Pseudomonadati</taxon>
        <taxon>Pseudomonadota</taxon>
        <taxon>Betaproteobacteria</taxon>
        <taxon>Burkholderiales</taxon>
        <taxon>Burkholderiaceae</taxon>
        <taxon>Paraburkholderia</taxon>
    </lineage>
</organism>
<evidence type="ECO:0000256" key="2">
    <source>
        <dbReference type="PROSITE-ProRule" id="PRU00169"/>
    </source>
</evidence>
<dbReference type="InterPro" id="IPR011006">
    <property type="entry name" value="CheY-like_superfamily"/>
</dbReference>
<feature type="domain" description="Response regulatory" evidence="4">
    <location>
        <begin position="3"/>
        <end position="115"/>
    </location>
</feature>
<evidence type="ECO:0000256" key="1">
    <source>
        <dbReference type="ARBA" id="ARBA00022553"/>
    </source>
</evidence>
<dbReference type="Pfam" id="PF00072">
    <property type="entry name" value="Response_reg"/>
    <property type="match status" value="1"/>
</dbReference>
<name>A0A1N7RLD8_9BURK</name>
<gene>
    <name evidence="5" type="ORF">BN2476_70065</name>
</gene>
<dbReference type="InterPro" id="IPR001789">
    <property type="entry name" value="Sig_transdc_resp-reg_receiver"/>
</dbReference>
<proteinExistence type="predicted"/>
<dbReference type="CDD" id="cd17574">
    <property type="entry name" value="REC_OmpR"/>
    <property type="match status" value="1"/>
</dbReference>
<keyword evidence="1 2" id="KW-0597">Phosphoprotein</keyword>
<dbReference type="PANTHER" id="PTHR44591:SF3">
    <property type="entry name" value="RESPONSE REGULATORY DOMAIN-CONTAINING PROTEIN"/>
    <property type="match status" value="1"/>
</dbReference>
<dbReference type="PROSITE" id="PS50110">
    <property type="entry name" value="RESPONSE_REGULATORY"/>
    <property type="match status" value="1"/>
</dbReference>
<dbReference type="PANTHER" id="PTHR44591">
    <property type="entry name" value="STRESS RESPONSE REGULATOR PROTEIN 1"/>
    <property type="match status" value="1"/>
</dbReference>
<evidence type="ECO:0000313" key="6">
    <source>
        <dbReference type="Proteomes" id="UP000195569"/>
    </source>
</evidence>
<sequence length="150" mass="16680">MFVILLVDDDTKFLLALRTVLEGEGYRVLSAPDGKIAVATAMQQRPDLIVTDWIMPRVDGVAFCRWLKSRPATDSIPVVMLSAALLPLPAEPPWNVFLRKPVSTERLLEVVASCLDERVRLFGPFTPARNESPVTAASVPQRTLPNEQRD</sequence>
<feature type="region of interest" description="Disordered" evidence="3">
    <location>
        <begin position="131"/>
        <end position="150"/>
    </location>
</feature>
<dbReference type="EMBL" id="CYGY02000007">
    <property type="protein sequence ID" value="SIT35912.1"/>
    <property type="molecule type" value="Genomic_DNA"/>
</dbReference>
<dbReference type="Proteomes" id="UP000195569">
    <property type="component" value="Unassembled WGS sequence"/>
</dbReference>
<dbReference type="OrthoDB" id="9800897at2"/>
<dbReference type="SMART" id="SM00448">
    <property type="entry name" value="REC"/>
    <property type="match status" value="1"/>
</dbReference>
<dbReference type="InterPro" id="IPR050595">
    <property type="entry name" value="Bact_response_regulator"/>
</dbReference>
<protein>
    <submittedName>
        <fullName evidence="5">Response regulator receiver protein (Modular protein)</fullName>
    </submittedName>
</protein>
<feature type="modified residue" description="4-aspartylphosphate" evidence="2">
    <location>
        <position position="52"/>
    </location>
</feature>
<evidence type="ECO:0000256" key="3">
    <source>
        <dbReference type="SAM" id="MobiDB-lite"/>
    </source>
</evidence>
<dbReference type="GO" id="GO:0000160">
    <property type="term" value="P:phosphorelay signal transduction system"/>
    <property type="evidence" value="ECO:0007669"/>
    <property type="project" value="InterPro"/>
</dbReference>
<evidence type="ECO:0000313" key="5">
    <source>
        <dbReference type="EMBL" id="SIT35912.1"/>
    </source>
</evidence>
<dbReference type="AlphaFoldDB" id="A0A1N7RLD8"/>
<keyword evidence="6" id="KW-1185">Reference proteome</keyword>
<reference evidence="5" key="1">
    <citation type="submission" date="2016-12" db="EMBL/GenBank/DDBJ databases">
        <authorList>
            <person name="Moulin L."/>
        </authorList>
    </citation>
    <scope>NUCLEOTIDE SEQUENCE [LARGE SCALE GENOMIC DNA]</scope>
    <source>
        <strain evidence="5">STM 7183</strain>
    </source>
</reference>
<dbReference type="Gene3D" id="3.40.50.2300">
    <property type="match status" value="1"/>
</dbReference>